<name>A0A239NCC1_9PSED</name>
<feature type="coiled-coil region" evidence="1">
    <location>
        <begin position="43"/>
        <end position="70"/>
    </location>
</feature>
<organism evidence="2 5">
    <name type="scientific">Pseudomonas delhiensis</name>
    <dbReference type="NCBI Taxonomy" id="366289"/>
    <lineage>
        <taxon>Bacteria</taxon>
        <taxon>Pseudomonadati</taxon>
        <taxon>Pseudomonadota</taxon>
        <taxon>Gammaproteobacteria</taxon>
        <taxon>Pseudomonadales</taxon>
        <taxon>Pseudomonadaceae</taxon>
        <taxon>Pseudomonas</taxon>
    </lineage>
</organism>
<keyword evidence="4" id="KW-1185">Reference proteome</keyword>
<evidence type="ECO:0000313" key="5">
    <source>
        <dbReference type="Proteomes" id="UP000199693"/>
    </source>
</evidence>
<protein>
    <submittedName>
        <fullName evidence="2">Uncharacterized protein</fullName>
    </submittedName>
</protein>
<dbReference type="Proteomes" id="UP000198309">
    <property type="component" value="Unassembled WGS sequence"/>
</dbReference>
<evidence type="ECO:0000256" key="1">
    <source>
        <dbReference type="SAM" id="Coils"/>
    </source>
</evidence>
<dbReference type="AlphaFoldDB" id="A0A239NCC1"/>
<evidence type="ECO:0000313" key="3">
    <source>
        <dbReference type="EMBL" id="SNT52566.1"/>
    </source>
</evidence>
<proteinExistence type="predicted"/>
<reference evidence="3 4" key="2">
    <citation type="submission" date="2017-06" db="EMBL/GenBank/DDBJ databases">
        <authorList>
            <person name="Varghese N."/>
            <person name="Submissions S."/>
        </authorList>
    </citation>
    <scope>NUCLEOTIDE SEQUENCE [LARGE SCALE GENOMIC DNA]</scope>
    <source>
        <strain evidence="3 4">RLD-1</strain>
    </source>
</reference>
<evidence type="ECO:0000313" key="2">
    <source>
        <dbReference type="EMBL" id="SDK67815.1"/>
    </source>
</evidence>
<evidence type="ECO:0000313" key="4">
    <source>
        <dbReference type="Proteomes" id="UP000198309"/>
    </source>
</evidence>
<accession>A0A239NCC1</accession>
<dbReference type="EMBL" id="FNEC01000047">
    <property type="protein sequence ID" value="SDK67815.1"/>
    <property type="molecule type" value="Genomic_DNA"/>
</dbReference>
<dbReference type="Proteomes" id="UP000199693">
    <property type="component" value="Unassembled WGS sequence"/>
</dbReference>
<sequence>MRTAADRAEELVKRIGAQAKEASAGGAKEAFGLATAAILSGQLIKALERIERLEGDIKLLTELLASVENKR</sequence>
<dbReference type="RefSeq" id="WP_089394514.1">
    <property type="nucleotide sequence ID" value="NZ_FNEC01000047.1"/>
</dbReference>
<keyword evidence="1" id="KW-0175">Coiled coil</keyword>
<dbReference type="EMBL" id="FZPC01000042">
    <property type="protein sequence ID" value="SNT52566.1"/>
    <property type="molecule type" value="Genomic_DNA"/>
</dbReference>
<reference evidence="2 5" key="1">
    <citation type="submission" date="2016-10" db="EMBL/GenBank/DDBJ databases">
        <authorList>
            <person name="de Groot N.N."/>
        </authorList>
    </citation>
    <scope>NUCLEOTIDE SEQUENCE [LARGE SCALE GENOMIC DNA]</scope>
    <source>
        <strain evidence="2 5">CCM 7361</strain>
    </source>
</reference>
<gene>
    <name evidence="2" type="ORF">SAMN05216189_10479</name>
    <name evidence="3" type="ORF">SAMN06295949_1429</name>
</gene>